<sequence length="98" mass="10994">MENTQFRDMRSVARAFLLINVVTGKEDIIVEKLLKLKEIHEVHIVPGDYDLLAVIEVETGLIKPAPEKLAEIVKGKVRKIPGISHTMTLIPLVSKVKK</sequence>
<dbReference type="SUPFAM" id="SSF54909">
    <property type="entry name" value="Dimeric alpha+beta barrel"/>
    <property type="match status" value="1"/>
</dbReference>
<comment type="caution">
    <text evidence="2">The sequence shown here is derived from an EMBL/GenBank/DDBJ whole genome shotgun (WGS) entry which is preliminary data.</text>
</comment>
<dbReference type="AlphaFoldDB" id="X1L697"/>
<dbReference type="Pfam" id="PF01037">
    <property type="entry name" value="AsnC_trans_reg"/>
    <property type="match status" value="1"/>
</dbReference>
<accession>X1L697</accession>
<feature type="domain" description="Transcription regulator AsnC/Lrp ligand binding" evidence="1">
    <location>
        <begin position="19"/>
        <end position="90"/>
    </location>
</feature>
<dbReference type="EMBL" id="BARV01000698">
    <property type="protein sequence ID" value="GAI01421.1"/>
    <property type="molecule type" value="Genomic_DNA"/>
</dbReference>
<reference evidence="2" key="1">
    <citation type="journal article" date="2014" name="Front. Microbiol.">
        <title>High frequency of phylogenetically diverse reductive dehalogenase-homologous genes in deep subseafloor sedimentary metagenomes.</title>
        <authorList>
            <person name="Kawai M."/>
            <person name="Futagami T."/>
            <person name="Toyoda A."/>
            <person name="Takaki Y."/>
            <person name="Nishi S."/>
            <person name="Hori S."/>
            <person name="Arai W."/>
            <person name="Tsubouchi T."/>
            <person name="Morono Y."/>
            <person name="Uchiyama I."/>
            <person name="Ito T."/>
            <person name="Fujiyama A."/>
            <person name="Inagaki F."/>
            <person name="Takami H."/>
        </authorList>
    </citation>
    <scope>NUCLEOTIDE SEQUENCE</scope>
    <source>
        <strain evidence="2">Expedition CK06-06</strain>
    </source>
</reference>
<protein>
    <recommendedName>
        <fullName evidence="1">Transcription regulator AsnC/Lrp ligand binding domain-containing protein</fullName>
    </recommendedName>
</protein>
<evidence type="ECO:0000259" key="1">
    <source>
        <dbReference type="Pfam" id="PF01037"/>
    </source>
</evidence>
<gene>
    <name evidence="2" type="ORF">S06H3_02397</name>
</gene>
<evidence type="ECO:0000313" key="2">
    <source>
        <dbReference type="EMBL" id="GAI01421.1"/>
    </source>
</evidence>
<dbReference type="Gene3D" id="3.30.70.920">
    <property type="match status" value="1"/>
</dbReference>
<name>X1L697_9ZZZZ</name>
<proteinExistence type="predicted"/>
<organism evidence="2">
    <name type="scientific">marine sediment metagenome</name>
    <dbReference type="NCBI Taxonomy" id="412755"/>
    <lineage>
        <taxon>unclassified sequences</taxon>
        <taxon>metagenomes</taxon>
        <taxon>ecological metagenomes</taxon>
    </lineage>
</organism>
<dbReference type="InterPro" id="IPR011008">
    <property type="entry name" value="Dimeric_a/b-barrel"/>
</dbReference>
<dbReference type="InterPro" id="IPR019887">
    <property type="entry name" value="Tscrpt_reg_AsnC/Lrp_C"/>
</dbReference>